<organism evidence="2">
    <name type="scientific">Pseudomonas aeruginosa</name>
    <dbReference type="NCBI Taxonomy" id="287"/>
    <lineage>
        <taxon>Bacteria</taxon>
        <taxon>Pseudomonadati</taxon>
        <taxon>Pseudomonadota</taxon>
        <taxon>Gammaproteobacteria</taxon>
        <taxon>Pseudomonadales</taxon>
        <taxon>Pseudomonadaceae</taxon>
        <taxon>Pseudomonas</taxon>
    </lineage>
</organism>
<accession>A0A6H1QAE6</accession>
<geneLocation type="plasmid" evidence="2">
    <name>pPA15W-NR</name>
</geneLocation>
<evidence type="ECO:0000313" key="2">
    <source>
        <dbReference type="EMBL" id="QIZ23466.1"/>
    </source>
</evidence>
<feature type="domain" description="EAL" evidence="1">
    <location>
        <begin position="1"/>
        <end position="229"/>
    </location>
</feature>
<dbReference type="RefSeq" id="WP_181726224.1">
    <property type="nucleotide sequence ID" value="NZ_MN961672.1"/>
</dbReference>
<dbReference type="AlphaFoldDB" id="A0A6H1QAE6"/>
<name>A0A6H1QAE6_PSEAI</name>
<dbReference type="InterPro" id="IPR050706">
    <property type="entry name" value="Cyclic-di-GMP_PDE-like"/>
</dbReference>
<reference evidence="2" key="1">
    <citation type="submission" date="2020-01" db="EMBL/GenBank/DDBJ databases">
        <authorList>
            <person name="Zhou D."/>
        </authorList>
    </citation>
    <scope>NUCLEOTIDE SEQUENCE</scope>
    <source>
        <strain evidence="2">PA15W</strain>
        <plasmid evidence="2">pPA15W-NR</plasmid>
    </source>
</reference>
<dbReference type="Gene3D" id="3.20.20.450">
    <property type="entry name" value="EAL domain"/>
    <property type="match status" value="1"/>
</dbReference>
<evidence type="ECO:0000259" key="1">
    <source>
        <dbReference type="PROSITE" id="PS50883"/>
    </source>
</evidence>
<dbReference type="CDD" id="cd01948">
    <property type="entry name" value="EAL"/>
    <property type="match status" value="1"/>
</dbReference>
<proteinExistence type="predicted"/>
<dbReference type="GO" id="GO:0071111">
    <property type="term" value="F:cyclic-guanylate-specific phosphodiesterase activity"/>
    <property type="evidence" value="ECO:0007669"/>
    <property type="project" value="InterPro"/>
</dbReference>
<sequence>MRKVVSPVFQPIVNARTGAVSHYEALARTKGVRSNHVKLLQLGEEFGFIDLIDLEVLRHVFRLLRDRPYVRVAVNVSVLTIEESCNELLSLVFKHMDLVHQVVFEITETAQINDMPRIQQFVAAVRLLSAKVAIDDFGDGYFTAPLVREIQPEYLKLSGDLVARLCLSGEILPIRELARSFGGELIAEHVDTEEKLARLRELRVGLVQGFHVGPILDELPELHENRPLAVGVARSAI</sequence>
<keyword evidence="2" id="KW-0614">Plasmid</keyword>
<dbReference type="InterPro" id="IPR001633">
    <property type="entry name" value="EAL_dom"/>
</dbReference>
<dbReference type="PANTHER" id="PTHR33121">
    <property type="entry name" value="CYCLIC DI-GMP PHOSPHODIESTERASE PDEF"/>
    <property type="match status" value="1"/>
</dbReference>
<dbReference type="Pfam" id="PF00563">
    <property type="entry name" value="EAL"/>
    <property type="match status" value="1"/>
</dbReference>
<dbReference type="PANTHER" id="PTHR33121:SF70">
    <property type="entry name" value="SIGNALING PROTEIN YKOW"/>
    <property type="match status" value="1"/>
</dbReference>
<dbReference type="EMBL" id="MN961672">
    <property type="protein sequence ID" value="QIZ23466.1"/>
    <property type="molecule type" value="Genomic_DNA"/>
</dbReference>
<protein>
    <submittedName>
        <fullName evidence="2">Sensory box/GGDEF family protein</fullName>
    </submittedName>
</protein>
<dbReference type="SUPFAM" id="SSF141868">
    <property type="entry name" value="EAL domain-like"/>
    <property type="match status" value="1"/>
</dbReference>
<dbReference type="PROSITE" id="PS50883">
    <property type="entry name" value="EAL"/>
    <property type="match status" value="1"/>
</dbReference>
<dbReference type="SMART" id="SM00052">
    <property type="entry name" value="EAL"/>
    <property type="match status" value="1"/>
</dbReference>
<dbReference type="InterPro" id="IPR035919">
    <property type="entry name" value="EAL_sf"/>
</dbReference>